<evidence type="ECO:0000313" key="2">
    <source>
        <dbReference type="EMBL" id="SVD27565.1"/>
    </source>
</evidence>
<dbReference type="Pfam" id="PF13649">
    <property type="entry name" value="Methyltransf_25"/>
    <property type="match status" value="1"/>
</dbReference>
<evidence type="ECO:0000259" key="1">
    <source>
        <dbReference type="Pfam" id="PF13649"/>
    </source>
</evidence>
<organism evidence="2">
    <name type="scientific">marine metagenome</name>
    <dbReference type="NCBI Taxonomy" id="408172"/>
    <lineage>
        <taxon>unclassified sequences</taxon>
        <taxon>metagenomes</taxon>
        <taxon>ecological metagenomes</taxon>
    </lineage>
</organism>
<dbReference type="SUPFAM" id="SSF53335">
    <property type="entry name" value="S-adenosyl-L-methionine-dependent methyltransferases"/>
    <property type="match status" value="1"/>
</dbReference>
<dbReference type="InterPro" id="IPR041698">
    <property type="entry name" value="Methyltransf_25"/>
</dbReference>
<gene>
    <name evidence="2" type="ORF">METZ01_LOCUS380419</name>
</gene>
<reference evidence="2" key="1">
    <citation type="submission" date="2018-05" db="EMBL/GenBank/DDBJ databases">
        <authorList>
            <person name="Lanie J.A."/>
            <person name="Ng W.-L."/>
            <person name="Kazmierczak K.M."/>
            <person name="Andrzejewski T.M."/>
            <person name="Davidsen T.M."/>
            <person name="Wayne K.J."/>
            <person name="Tettelin H."/>
            <person name="Glass J.I."/>
            <person name="Rusch D."/>
            <person name="Podicherti R."/>
            <person name="Tsui H.-C.T."/>
            <person name="Winkler M.E."/>
        </authorList>
    </citation>
    <scope>NUCLEOTIDE SEQUENCE</scope>
</reference>
<dbReference type="CDD" id="cd02440">
    <property type="entry name" value="AdoMet_MTases"/>
    <property type="match status" value="1"/>
</dbReference>
<dbReference type="EMBL" id="UINC01140427">
    <property type="protein sequence ID" value="SVD27565.1"/>
    <property type="molecule type" value="Genomic_DNA"/>
</dbReference>
<dbReference type="Gene3D" id="3.40.50.150">
    <property type="entry name" value="Vaccinia Virus protein VP39"/>
    <property type="match status" value="1"/>
</dbReference>
<protein>
    <recommendedName>
        <fullName evidence="1">Methyltransferase domain-containing protein</fullName>
    </recommendedName>
</protein>
<feature type="domain" description="Methyltransferase" evidence="1">
    <location>
        <begin position="57"/>
        <end position="145"/>
    </location>
</feature>
<accession>A0A382U0W7</accession>
<sequence length="203" mass="24274">MKYQDFVIKDGKFVGEFEKMYQQFEDPWDQTKKGYVENSISRQIVCNYINYFQINSIVEFGCGLGKTTNFIYENTGIDILGVDISETSIKKSKMTYPKLKFQLNDIDNIYEYKDYDCYFFSEITWYILEDNKIDKIFEIMKNSLKGKYFIHNLVFYKGQQKYGLDYFSTLDQFIEFCPFKLLSKTFTEFEESDSKETSTIFEI</sequence>
<dbReference type="AlphaFoldDB" id="A0A382U0W7"/>
<name>A0A382U0W7_9ZZZZ</name>
<dbReference type="InterPro" id="IPR029063">
    <property type="entry name" value="SAM-dependent_MTases_sf"/>
</dbReference>
<proteinExistence type="predicted"/>